<dbReference type="Pfam" id="PF08241">
    <property type="entry name" value="Methyltransf_11"/>
    <property type="match status" value="1"/>
</dbReference>
<dbReference type="EC" id="2.1.-.-" evidence="2"/>
<dbReference type="SUPFAM" id="SSF53335">
    <property type="entry name" value="S-adenosyl-L-methionine-dependent methyltransferases"/>
    <property type="match status" value="1"/>
</dbReference>
<gene>
    <name evidence="2" type="ORF">RWE15_02475</name>
</gene>
<proteinExistence type="predicted"/>
<reference evidence="2 3" key="1">
    <citation type="submission" date="2023-10" db="EMBL/GenBank/DDBJ databases">
        <title>Virgibacillus halophilus 5B73C genome.</title>
        <authorList>
            <person name="Miliotis G."/>
            <person name="Sengupta P."/>
            <person name="Hameed A."/>
            <person name="Chuvochina M."/>
            <person name="Mcdonagh F."/>
            <person name="Simpson A.C."/>
            <person name="Singh N.K."/>
            <person name="Rekha P.D."/>
            <person name="Raman K."/>
            <person name="Hugenholtz P."/>
            <person name="Venkateswaran K."/>
        </authorList>
    </citation>
    <scope>NUCLEOTIDE SEQUENCE [LARGE SCALE GENOMIC DNA]</scope>
    <source>
        <strain evidence="2 3">5B73C</strain>
    </source>
</reference>
<feature type="domain" description="Methyltransferase type 11" evidence="1">
    <location>
        <begin position="8"/>
        <end position="43"/>
    </location>
</feature>
<keyword evidence="2" id="KW-0808">Transferase</keyword>
<evidence type="ECO:0000313" key="2">
    <source>
        <dbReference type="EMBL" id="MDY0393505.1"/>
    </source>
</evidence>
<evidence type="ECO:0000259" key="1">
    <source>
        <dbReference type="Pfam" id="PF08241"/>
    </source>
</evidence>
<keyword evidence="3" id="KW-1185">Reference proteome</keyword>
<sequence>MHIRLHKRIDGSAVPIKSYAAQAEKLPFADDTFDAIVATLVFLYHS</sequence>
<name>A0ABU5C318_9BACI</name>
<protein>
    <submittedName>
        <fullName evidence="2">Class I SAM-dependent methyltransferase</fullName>
        <ecNumber evidence="2">2.1.-.-</ecNumber>
    </submittedName>
</protein>
<evidence type="ECO:0000313" key="3">
    <source>
        <dbReference type="Proteomes" id="UP001281447"/>
    </source>
</evidence>
<dbReference type="InterPro" id="IPR029063">
    <property type="entry name" value="SAM-dependent_MTases_sf"/>
</dbReference>
<dbReference type="Proteomes" id="UP001281447">
    <property type="component" value="Unassembled WGS sequence"/>
</dbReference>
<accession>A0ABU5C318</accession>
<keyword evidence="2" id="KW-0489">Methyltransferase</keyword>
<dbReference type="GO" id="GO:0032259">
    <property type="term" value="P:methylation"/>
    <property type="evidence" value="ECO:0007669"/>
    <property type="project" value="UniProtKB-KW"/>
</dbReference>
<dbReference type="EMBL" id="JAWDIP010000003">
    <property type="protein sequence ID" value="MDY0393505.1"/>
    <property type="molecule type" value="Genomic_DNA"/>
</dbReference>
<comment type="caution">
    <text evidence="2">The sequence shown here is derived from an EMBL/GenBank/DDBJ whole genome shotgun (WGS) entry which is preliminary data.</text>
</comment>
<dbReference type="InterPro" id="IPR013216">
    <property type="entry name" value="Methyltransf_11"/>
</dbReference>
<dbReference type="GO" id="GO:0008168">
    <property type="term" value="F:methyltransferase activity"/>
    <property type="evidence" value="ECO:0007669"/>
    <property type="project" value="UniProtKB-KW"/>
</dbReference>
<organism evidence="2 3">
    <name type="scientific">Tigheibacillus halophilus</name>
    <dbReference type="NCBI Taxonomy" id="361280"/>
    <lineage>
        <taxon>Bacteria</taxon>
        <taxon>Bacillati</taxon>
        <taxon>Bacillota</taxon>
        <taxon>Bacilli</taxon>
        <taxon>Bacillales</taxon>
        <taxon>Bacillaceae</taxon>
        <taxon>Tigheibacillus</taxon>
    </lineage>
</organism>